<evidence type="ECO:0000313" key="3">
    <source>
        <dbReference type="EMBL" id="VAV82305.1"/>
    </source>
</evidence>
<organism evidence="3">
    <name type="scientific">hydrothermal vent metagenome</name>
    <dbReference type="NCBI Taxonomy" id="652676"/>
    <lineage>
        <taxon>unclassified sequences</taxon>
        <taxon>metagenomes</taxon>
        <taxon>ecological metagenomes</taxon>
    </lineage>
</organism>
<accession>A0A3B0RFY4</accession>
<dbReference type="Gene3D" id="1.10.10.60">
    <property type="entry name" value="Homeodomain-like"/>
    <property type="match status" value="1"/>
</dbReference>
<dbReference type="Pfam" id="PF13936">
    <property type="entry name" value="HTH_38"/>
    <property type="match status" value="1"/>
</dbReference>
<dbReference type="InterPro" id="IPR036397">
    <property type="entry name" value="RNaseH_sf"/>
</dbReference>
<protein>
    <submittedName>
        <fullName evidence="3">Mobile element protein</fullName>
    </submittedName>
</protein>
<dbReference type="PANTHER" id="PTHR10948:SF23">
    <property type="entry name" value="TRANSPOSASE INSI FOR INSERTION SEQUENCE ELEMENT IS30A-RELATED"/>
    <property type="match status" value="1"/>
</dbReference>
<dbReference type="Gene3D" id="3.30.420.10">
    <property type="entry name" value="Ribonuclease H-like superfamily/Ribonuclease H"/>
    <property type="match status" value="1"/>
</dbReference>
<dbReference type="NCBIfam" id="NF033563">
    <property type="entry name" value="transpos_IS30"/>
    <property type="match status" value="1"/>
</dbReference>
<dbReference type="GO" id="GO:0004803">
    <property type="term" value="F:transposase activity"/>
    <property type="evidence" value="ECO:0007669"/>
    <property type="project" value="TreeGrafter"/>
</dbReference>
<dbReference type="InterPro" id="IPR053392">
    <property type="entry name" value="Transposase_IS30-like"/>
</dbReference>
<dbReference type="SUPFAM" id="SSF53098">
    <property type="entry name" value="Ribonuclease H-like"/>
    <property type="match status" value="1"/>
</dbReference>
<dbReference type="EMBL" id="UOEA01000011">
    <property type="protein sequence ID" value="VAV82305.1"/>
    <property type="molecule type" value="Genomic_DNA"/>
</dbReference>
<evidence type="ECO:0000259" key="2">
    <source>
        <dbReference type="PROSITE" id="PS50994"/>
    </source>
</evidence>
<dbReference type="GO" id="GO:0015074">
    <property type="term" value="P:DNA integration"/>
    <property type="evidence" value="ECO:0007669"/>
    <property type="project" value="InterPro"/>
</dbReference>
<sequence length="329" mass="37774">MEKGYRHLSLTERDRITELRFGGMSLRAIAKELGRSPSTLSRELKRNATPAYKVYLSHRAHERAVTRKKKAGERPRLKDERIVSYVRIKLAEDWSPELIAGRISQEIRGVAISYEAIYQYIYHPKTEGREELIGFLVRGHRKRKIKGIGRKERKTKIPGRISIEERPVSADNRSWFGHWEGDSLVSRKSLAALNSLVERKSRLLLLSRLERKTAKQTSAAVIQRLQKFPKGARRTLTLDNGTENARHKDITEAIGTRCYFARPYASWQRGSNEQVNGLVRRYFPKGTDFGKITDEQVARVESLINNRPRKCLGYKTPLEVASASVALQH</sequence>
<dbReference type="InterPro" id="IPR009057">
    <property type="entry name" value="Homeodomain-like_sf"/>
</dbReference>
<dbReference type="PANTHER" id="PTHR10948">
    <property type="entry name" value="TRANSPOSASE"/>
    <property type="match status" value="1"/>
</dbReference>
<dbReference type="SUPFAM" id="SSF46689">
    <property type="entry name" value="Homeodomain-like"/>
    <property type="match status" value="1"/>
</dbReference>
<dbReference type="InterPro" id="IPR051917">
    <property type="entry name" value="Transposase-Integrase"/>
</dbReference>
<reference evidence="3" key="1">
    <citation type="submission" date="2018-06" db="EMBL/GenBank/DDBJ databases">
        <authorList>
            <person name="Zhirakovskaya E."/>
        </authorList>
    </citation>
    <scope>NUCLEOTIDE SEQUENCE</scope>
</reference>
<proteinExistence type="predicted"/>
<dbReference type="GO" id="GO:0032196">
    <property type="term" value="P:transposition"/>
    <property type="evidence" value="ECO:0007669"/>
    <property type="project" value="TreeGrafter"/>
</dbReference>
<dbReference type="GO" id="GO:0003676">
    <property type="term" value="F:nucleic acid binding"/>
    <property type="evidence" value="ECO:0007669"/>
    <property type="project" value="InterPro"/>
</dbReference>
<dbReference type="GO" id="GO:0006310">
    <property type="term" value="P:DNA recombination"/>
    <property type="evidence" value="ECO:0007669"/>
    <property type="project" value="UniProtKB-KW"/>
</dbReference>
<dbReference type="InterPro" id="IPR001584">
    <property type="entry name" value="Integrase_cat-core"/>
</dbReference>
<evidence type="ECO:0000256" key="1">
    <source>
        <dbReference type="ARBA" id="ARBA00023172"/>
    </source>
</evidence>
<dbReference type="GO" id="GO:0005829">
    <property type="term" value="C:cytosol"/>
    <property type="evidence" value="ECO:0007669"/>
    <property type="project" value="TreeGrafter"/>
</dbReference>
<dbReference type="PROSITE" id="PS50994">
    <property type="entry name" value="INTEGRASE"/>
    <property type="match status" value="1"/>
</dbReference>
<feature type="domain" description="Integrase catalytic" evidence="2">
    <location>
        <begin position="163"/>
        <end position="325"/>
    </location>
</feature>
<name>A0A3B0RFY4_9ZZZZ</name>
<dbReference type="AlphaFoldDB" id="A0A3B0RFY4"/>
<keyword evidence="1" id="KW-0233">DNA recombination</keyword>
<gene>
    <name evidence="3" type="ORF">MNBD_DELTA01-111</name>
</gene>
<dbReference type="Pfam" id="PF00665">
    <property type="entry name" value="rve"/>
    <property type="match status" value="1"/>
</dbReference>
<dbReference type="InterPro" id="IPR012337">
    <property type="entry name" value="RNaseH-like_sf"/>
</dbReference>
<dbReference type="InterPro" id="IPR025246">
    <property type="entry name" value="IS30-like_HTH"/>
</dbReference>